<keyword evidence="14" id="KW-1185">Reference proteome</keyword>
<evidence type="ECO:0000256" key="3">
    <source>
        <dbReference type="ARBA" id="ARBA00017923"/>
    </source>
</evidence>
<dbReference type="Gene3D" id="2.30.30.40">
    <property type="entry name" value="SH3 Domains"/>
    <property type="match status" value="1"/>
</dbReference>
<evidence type="ECO:0000259" key="11">
    <source>
        <dbReference type="PROSITE" id="PS50002"/>
    </source>
</evidence>
<evidence type="ECO:0000256" key="2">
    <source>
        <dbReference type="ARBA" id="ARBA00009666"/>
    </source>
</evidence>
<feature type="region of interest" description="Disordered" evidence="10">
    <location>
        <begin position="209"/>
        <end position="266"/>
    </location>
</feature>
<feature type="compositionally biased region" description="Basic and acidic residues" evidence="10">
    <location>
        <begin position="513"/>
        <end position="527"/>
    </location>
</feature>
<dbReference type="PANTHER" id="PTHR45929">
    <property type="entry name" value="JAK PATHWAY SIGNAL TRANSDUCTION ADAPTOR MOLECULE"/>
    <property type="match status" value="1"/>
</dbReference>
<dbReference type="InterPro" id="IPR050670">
    <property type="entry name" value="STAM"/>
</dbReference>
<evidence type="ECO:0000259" key="12">
    <source>
        <dbReference type="PROSITE" id="PS50179"/>
    </source>
</evidence>
<dbReference type="CDD" id="cd11805">
    <property type="entry name" value="SH3_GRB2_like_C"/>
    <property type="match status" value="1"/>
</dbReference>
<sequence length="559" mass="62830">MFKAPNPYEDLVVKATNEGLPSENWQLNLDLCDKLSDGDEANAHLMMTAVQSRLGHRNTNVQLYALTLADTLSKNCGSAVHHEIASRAFLQTLTRLAKDRSVHKLVRKRIFVLLREWEKEYRADDTLSLVSDTVRDLKEEYYDLDETDAQDTSNVQAAERLRREEEELQKVLALSVQDQGGRQASAVNSSSVNQINTGSYATNQLASSSATPLSQAQRQAQVHGQIQDQTQLQGQAQGQAQLQGQARSQAQVQAPRSTSAMAEQSNGLPVARPSYVRALYDFEPDEPGELAFFAGDVIRVLDSVYEQWWRGEVRQEVGIFPVNHVEALPEMEQTAIAQDLEMEQSVFAHASDIHRLHMRLQQLDPVRDNFVEDQELQDLYQRSLSLRPKIIRLMDRYSVKVQDLRAMNEKFIQARNTFENLINERIQQYAAQPTPSSEYPNESLAGASTHTSYAPHSPANATQSTSSRSDSYGMDRRTSTFTNPHDPISPNEYLPTNPSSYAGLPDLGPVPQEEEKRRLFEQARAEVDAFQSSNYNEEPTQHVQASSSTADSLARLHLS</sequence>
<accession>A0AAF0JEI6</accession>
<comment type="similarity">
    <text evidence="2">Belongs to the STAM family.</text>
</comment>
<dbReference type="PROSITE" id="PS50179">
    <property type="entry name" value="VHS"/>
    <property type="match status" value="1"/>
</dbReference>
<dbReference type="PRINTS" id="PR00452">
    <property type="entry name" value="SH3DOMAIN"/>
</dbReference>
<dbReference type="PRINTS" id="PR00499">
    <property type="entry name" value="P67PHOX"/>
</dbReference>
<comment type="subcellular location">
    <subcellularLocation>
        <location evidence="1">Endosome membrane</location>
        <topology evidence="1">Peripheral membrane protein</topology>
        <orientation evidence="1">Cytoplasmic side</orientation>
    </subcellularLocation>
</comment>
<dbReference type="Proteomes" id="UP001214628">
    <property type="component" value="Chromosome 2"/>
</dbReference>
<gene>
    <name evidence="13" type="ORF">MPSI1_002116</name>
</gene>
<feature type="domain" description="VHS" evidence="12">
    <location>
        <begin position="15"/>
        <end position="145"/>
    </location>
</feature>
<dbReference type="InterPro" id="IPR001452">
    <property type="entry name" value="SH3_domain"/>
</dbReference>
<feature type="compositionally biased region" description="Polar residues" evidence="10">
    <location>
        <begin position="431"/>
        <end position="470"/>
    </location>
</feature>
<evidence type="ECO:0000256" key="7">
    <source>
        <dbReference type="ARBA" id="ARBA00022753"/>
    </source>
</evidence>
<dbReference type="InterPro" id="IPR036028">
    <property type="entry name" value="SH3-like_dom_sf"/>
</dbReference>
<evidence type="ECO:0000313" key="14">
    <source>
        <dbReference type="Proteomes" id="UP001214628"/>
    </source>
</evidence>
<dbReference type="GO" id="GO:0033565">
    <property type="term" value="C:ESCRT-0 complex"/>
    <property type="evidence" value="ECO:0007669"/>
    <property type="project" value="TreeGrafter"/>
</dbReference>
<dbReference type="InterPro" id="IPR002014">
    <property type="entry name" value="VHS_dom"/>
</dbReference>
<dbReference type="SUPFAM" id="SSF50044">
    <property type="entry name" value="SH3-domain"/>
    <property type="match status" value="1"/>
</dbReference>
<keyword evidence="8" id="KW-0653">Protein transport</keyword>
<evidence type="ECO:0000256" key="10">
    <source>
        <dbReference type="SAM" id="MobiDB-lite"/>
    </source>
</evidence>
<dbReference type="InterPro" id="IPR008942">
    <property type="entry name" value="ENTH_VHS"/>
</dbReference>
<evidence type="ECO:0000313" key="13">
    <source>
        <dbReference type="EMBL" id="WFD43454.1"/>
    </source>
</evidence>
<dbReference type="SUPFAM" id="SSF48464">
    <property type="entry name" value="ENTH/VHS domain"/>
    <property type="match status" value="1"/>
</dbReference>
<dbReference type="Pfam" id="PF00018">
    <property type="entry name" value="SH3_1"/>
    <property type="match status" value="1"/>
</dbReference>
<reference evidence="13" key="1">
    <citation type="submission" date="2023-02" db="EMBL/GenBank/DDBJ databases">
        <title>Mating type loci evolution in Malassezia.</title>
        <authorList>
            <person name="Coelho M.A."/>
        </authorList>
    </citation>
    <scope>NUCLEOTIDE SEQUENCE</scope>
    <source>
        <strain evidence="13">CBS 14136</strain>
    </source>
</reference>
<name>A0AAF0JEI6_9BASI</name>
<dbReference type="AlphaFoldDB" id="A0AAF0JEI6"/>
<dbReference type="GO" id="GO:0043328">
    <property type="term" value="P:protein transport to vacuole involved in ubiquitin-dependent protein catabolic process via the multivesicular body sorting pathway"/>
    <property type="evidence" value="ECO:0007669"/>
    <property type="project" value="TreeGrafter"/>
</dbReference>
<dbReference type="GO" id="GO:0010008">
    <property type="term" value="C:endosome membrane"/>
    <property type="evidence" value="ECO:0007669"/>
    <property type="project" value="UniProtKB-SubCell"/>
</dbReference>
<evidence type="ECO:0000256" key="6">
    <source>
        <dbReference type="ARBA" id="ARBA00022448"/>
    </source>
</evidence>
<dbReference type="Gene3D" id="1.25.40.90">
    <property type="match status" value="1"/>
</dbReference>
<organism evidence="13 14">
    <name type="scientific">Malassezia psittaci</name>
    <dbReference type="NCBI Taxonomy" id="1821823"/>
    <lineage>
        <taxon>Eukaryota</taxon>
        <taxon>Fungi</taxon>
        <taxon>Dikarya</taxon>
        <taxon>Basidiomycota</taxon>
        <taxon>Ustilaginomycotina</taxon>
        <taxon>Malasseziomycetes</taxon>
        <taxon>Malasseziales</taxon>
        <taxon>Malasseziaceae</taxon>
        <taxon>Malassezia</taxon>
    </lineage>
</organism>
<keyword evidence="7" id="KW-0967">Endosome</keyword>
<proteinExistence type="inferred from homology"/>
<dbReference type="Pfam" id="PF00790">
    <property type="entry name" value="VHS"/>
    <property type="match status" value="1"/>
</dbReference>
<protein>
    <recommendedName>
        <fullName evidence="3">Class E vacuolar protein-sorting machinery protein HSE1</fullName>
    </recommendedName>
    <alternativeName>
        <fullName evidence="4">Class E vacuolar protein-sorting machinery protein hse1</fullName>
    </alternativeName>
</protein>
<evidence type="ECO:0000256" key="5">
    <source>
        <dbReference type="ARBA" id="ARBA00022443"/>
    </source>
</evidence>
<dbReference type="SMART" id="SM00326">
    <property type="entry name" value="SH3"/>
    <property type="match status" value="1"/>
</dbReference>
<dbReference type="GO" id="GO:0043130">
    <property type="term" value="F:ubiquitin binding"/>
    <property type="evidence" value="ECO:0007669"/>
    <property type="project" value="InterPro"/>
</dbReference>
<dbReference type="EMBL" id="CP118376">
    <property type="protein sequence ID" value="WFD43454.1"/>
    <property type="molecule type" value="Genomic_DNA"/>
</dbReference>
<feature type="domain" description="SH3" evidence="11">
    <location>
        <begin position="271"/>
        <end position="330"/>
    </location>
</feature>
<evidence type="ECO:0000256" key="4">
    <source>
        <dbReference type="ARBA" id="ARBA00018978"/>
    </source>
</evidence>
<feature type="compositionally biased region" description="Polar residues" evidence="10">
    <location>
        <begin position="255"/>
        <end position="266"/>
    </location>
</feature>
<evidence type="ECO:0000256" key="8">
    <source>
        <dbReference type="ARBA" id="ARBA00022927"/>
    </source>
</evidence>
<dbReference type="SMART" id="SM00288">
    <property type="entry name" value="VHS"/>
    <property type="match status" value="1"/>
</dbReference>
<evidence type="ECO:0000256" key="9">
    <source>
        <dbReference type="PROSITE-ProRule" id="PRU00192"/>
    </source>
</evidence>
<dbReference type="Gene3D" id="1.20.5.1940">
    <property type="match status" value="1"/>
</dbReference>
<feature type="compositionally biased region" description="Polar residues" evidence="10">
    <location>
        <begin position="209"/>
        <end position="222"/>
    </location>
</feature>
<dbReference type="PANTHER" id="PTHR45929:SF3">
    <property type="entry name" value="JAK PATHWAY SIGNAL TRANSDUCTION ADAPTOR MOLECULE"/>
    <property type="match status" value="1"/>
</dbReference>
<dbReference type="InterPro" id="IPR003903">
    <property type="entry name" value="UIM_dom"/>
</dbReference>
<dbReference type="PROSITE" id="PS50330">
    <property type="entry name" value="UIM"/>
    <property type="match status" value="1"/>
</dbReference>
<dbReference type="CDD" id="cd16978">
    <property type="entry name" value="VHS_HSE1"/>
    <property type="match status" value="1"/>
</dbReference>
<feature type="region of interest" description="Disordered" evidence="10">
    <location>
        <begin position="431"/>
        <end position="559"/>
    </location>
</feature>
<keyword evidence="5 9" id="KW-0728">SH3 domain</keyword>
<evidence type="ECO:0000256" key="1">
    <source>
        <dbReference type="ARBA" id="ARBA00004125"/>
    </source>
</evidence>
<dbReference type="GO" id="GO:0035091">
    <property type="term" value="F:phosphatidylinositol binding"/>
    <property type="evidence" value="ECO:0007669"/>
    <property type="project" value="InterPro"/>
</dbReference>
<keyword evidence="6" id="KW-0813">Transport</keyword>
<feature type="compositionally biased region" description="Low complexity" evidence="10">
    <location>
        <begin position="224"/>
        <end position="254"/>
    </location>
</feature>
<dbReference type="PROSITE" id="PS50002">
    <property type="entry name" value="SH3"/>
    <property type="match status" value="1"/>
</dbReference>
<feature type="compositionally biased region" description="Polar residues" evidence="10">
    <location>
        <begin position="530"/>
        <end position="551"/>
    </location>
</feature>